<proteinExistence type="predicted"/>
<evidence type="ECO:0000313" key="2">
    <source>
        <dbReference type="EnsemblPlants" id="MELO3C018984.2.1"/>
    </source>
</evidence>
<accession>A0A9I9DIN1</accession>
<feature type="compositionally biased region" description="Pro residues" evidence="1">
    <location>
        <begin position="128"/>
        <end position="137"/>
    </location>
</feature>
<feature type="compositionally biased region" description="Polar residues" evidence="1">
    <location>
        <begin position="108"/>
        <end position="122"/>
    </location>
</feature>
<reference evidence="2" key="1">
    <citation type="submission" date="2023-03" db="UniProtKB">
        <authorList>
            <consortium name="EnsemblPlants"/>
        </authorList>
    </citation>
    <scope>IDENTIFICATION</scope>
</reference>
<feature type="region of interest" description="Disordered" evidence="1">
    <location>
        <begin position="15"/>
        <end position="143"/>
    </location>
</feature>
<evidence type="ECO:0000256" key="1">
    <source>
        <dbReference type="SAM" id="MobiDB-lite"/>
    </source>
</evidence>
<dbReference type="EnsemblPlants" id="MELO3C018984.2.1">
    <property type="protein sequence ID" value="MELO3C018984.2.1"/>
    <property type="gene ID" value="MELO3C018984.2"/>
</dbReference>
<organism evidence="2">
    <name type="scientific">Cucumis melo</name>
    <name type="common">Muskmelon</name>
    <dbReference type="NCBI Taxonomy" id="3656"/>
    <lineage>
        <taxon>Eukaryota</taxon>
        <taxon>Viridiplantae</taxon>
        <taxon>Streptophyta</taxon>
        <taxon>Embryophyta</taxon>
        <taxon>Tracheophyta</taxon>
        <taxon>Spermatophyta</taxon>
        <taxon>Magnoliopsida</taxon>
        <taxon>eudicotyledons</taxon>
        <taxon>Gunneridae</taxon>
        <taxon>Pentapetalae</taxon>
        <taxon>rosids</taxon>
        <taxon>fabids</taxon>
        <taxon>Cucurbitales</taxon>
        <taxon>Cucurbitaceae</taxon>
        <taxon>Benincaseae</taxon>
        <taxon>Cucumis</taxon>
    </lineage>
</organism>
<protein>
    <submittedName>
        <fullName evidence="2">Uncharacterized protein</fullName>
    </submittedName>
</protein>
<dbReference type="Gramene" id="MELO3C018984.2.1">
    <property type="protein sequence ID" value="MELO3C018984.2.1"/>
    <property type="gene ID" value="MELO3C018984.2"/>
</dbReference>
<dbReference type="AlphaFoldDB" id="A0A9I9DIN1"/>
<sequence length="143" mass="15688">MEEECRVKTLEKNKVEEEEIEKTSLPPPPVKRKAKSTQTPLAKKLKVNTAIDKDPASNPSRKKKVIEKKVHLVGSISSSNALQDPPSPSKNENRSFLPHHEDIPLPSPTNDNFSTSPPKQTLSTLPPCNDPSPPPLKSPISSS</sequence>
<name>A0A9I9DIN1_CUCME</name>